<accession>A0A0V1AH53</accession>
<keyword evidence="2" id="KW-1185">Reference proteome</keyword>
<dbReference type="InParanoid" id="A0A0V1AH53"/>
<sequence>MNLVLSSVSKILAVSHSRQEVKRNFDKGNMDEAKGRP</sequence>
<dbReference type="EMBL" id="JYDH01001958">
    <property type="protein sequence ID" value="KRY24160.1"/>
    <property type="molecule type" value="Genomic_DNA"/>
</dbReference>
<comment type="caution">
    <text evidence="1">The sequence shown here is derived from an EMBL/GenBank/DDBJ whole genome shotgun (WGS) entry which is preliminary data.</text>
</comment>
<reference evidence="1 2" key="1">
    <citation type="submission" date="2015-01" db="EMBL/GenBank/DDBJ databases">
        <title>Evolution of Trichinella species and genotypes.</title>
        <authorList>
            <person name="Korhonen P.K."/>
            <person name="Edoardo P."/>
            <person name="Giuseppe L.R."/>
            <person name="Gasser R.B."/>
        </authorList>
    </citation>
    <scope>NUCLEOTIDE SEQUENCE [LARGE SCALE GENOMIC DNA]</scope>
    <source>
        <strain evidence="1">ISS3</strain>
    </source>
</reference>
<evidence type="ECO:0000313" key="1">
    <source>
        <dbReference type="EMBL" id="KRY24160.1"/>
    </source>
</evidence>
<organism evidence="1 2">
    <name type="scientific">Trichinella spiralis</name>
    <name type="common">Trichina worm</name>
    <dbReference type="NCBI Taxonomy" id="6334"/>
    <lineage>
        <taxon>Eukaryota</taxon>
        <taxon>Metazoa</taxon>
        <taxon>Ecdysozoa</taxon>
        <taxon>Nematoda</taxon>
        <taxon>Enoplea</taxon>
        <taxon>Dorylaimia</taxon>
        <taxon>Trichinellida</taxon>
        <taxon>Trichinellidae</taxon>
        <taxon>Trichinella</taxon>
    </lineage>
</organism>
<dbReference type="AlphaFoldDB" id="A0A0V1AH53"/>
<protein>
    <submittedName>
        <fullName evidence="1">Uncharacterized protein</fullName>
    </submittedName>
</protein>
<proteinExistence type="predicted"/>
<evidence type="ECO:0000313" key="2">
    <source>
        <dbReference type="Proteomes" id="UP000054776"/>
    </source>
</evidence>
<name>A0A0V1AH53_TRISP</name>
<dbReference type="Proteomes" id="UP000054776">
    <property type="component" value="Unassembled WGS sequence"/>
</dbReference>
<gene>
    <name evidence="1" type="ORF">T01_173</name>
</gene>